<reference evidence="1 2" key="1">
    <citation type="submission" date="2020-08" db="EMBL/GenBank/DDBJ databases">
        <title>Functional genomics of gut bacteria from endangered species of beetles.</title>
        <authorList>
            <person name="Carlos-Shanley C."/>
        </authorList>
    </citation>
    <scope>NUCLEOTIDE SEQUENCE [LARGE SCALE GENOMIC DNA]</scope>
    <source>
        <strain evidence="1 2">S00179</strain>
    </source>
</reference>
<proteinExistence type="predicted"/>
<organism evidence="1 2">
    <name type="scientific">Pseudomonas nitroreducens</name>
    <dbReference type="NCBI Taxonomy" id="46680"/>
    <lineage>
        <taxon>Bacteria</taxon>
        <taxon>Pseudomonadati</taxon>
        <taxon>Pseudomonadota</taxon>
        <taxon>Gammaproteobacteria</taxon>
        <taxon>Pseudomonadales</taxon>
        <taxon>Pseudomonadaceae</taxon>
        <taxon>Pseudomonas</taxon>
    </lineage>
</organism>
<evidence type="ECO:0000313" key="1">
    <source>
        <dbReference type="EMBL" id="MBB4864079.1"/>
    </source>
</evidence>
<dbReference type="AlphaFoldDB" id="A0A7W7P1T8"/>
<comment type="caution">
    <text evidence="1">The sequence shown here is derived from an EMBL/GenBank/DDBJ whole genome shotgun (WGS) entry which is preliminary data.</text>
</comment>
<protein>
    <submittedName>
        <fullName evidence="1">Uncharacterized protein</fullName>
    </submittedName>
</protein>
<dbReference type="EMBL" id="JACHLI010000010">
    <property type="protein sequence ID" value="MBB4864079.1"/>
    <property type="molecule type" value="Genomic_DNA"/>
</dbReference>
<dbReference type="Proteomes" id="UP000566995">
    <property type="component" value="Unassembled WGS sequence"/>
</dbReference>
<gene>
    <name evidence="1" type="ORF">HNP46_002943</name>
</gene>
<dbReference type="PROSITE" id="PS51257">
    <property type="entry name" value="PROKAR_LIPOPROTEIN"/>
    <property type="match status" value="1"/>
</dbReference>
<dbReference type="RefSeq" id="WP_184590046.1">
    <property type="nucleotide sequence ID" value="NZ_JACHLI010000010.1"/>
</dbReference>
<evidence type="ECO:0000313" key="2">
    <source>
        <dbReference type="Proteomes" id="UP000566995"/>
    </source>
</evidence>
<name>A0A7W7P1T8_PSENT</name>
<sequence>MNIKHLALPAVILVLAGCGPQGVSTSPAATRGWVSVPALPLIQDAVRDLSPTFNGKRIPVLISQLCALGAGQVSQQQADAKLTQLGIDAKALSRDGKDAIALLVNGDRAGQLTACAAAQATAGLTPLNPGDVMRSQPASADKNAKAEQVVDQAVLGRLLSQKVGQARANADIFAIIAARLSATPGLTEEQYRSQAQGMFRELAPDYLRRMNQLLPPEDTRYTLLKLDYSQLAFTTDTGLRYELSTSDGLMLMNNGQLWYGKGQLLGADYGLHMVDLAKISKSPLAVKKY</sequence>
<accession>A0A7W7P1T8</accession>